<dbReference type="Proteomes" id="UP001152447">
    <property type="component" value="Unassembled WGS sequence"/>
</dbReference>
<dbReference type="AlphaFoldDB" id="A0A9W4QYX1"/>
<evidence type="ECO:0000313" key="2">
    <source>
        <dbReference type="Proteomes" id="UP001152447"/>
    </source>
</evidence>
<accession>A0A9W4QYX1</accession>
<gene>
    <name evidence="1" type="ORF">PSEHALCIP103_02028</name>
</gene>
<name>A0A9W4QYX1_PSEHA</name>
<comment type="caution">
    <text evidence="1">The sequence shown here is derived from an EMBL/GenBank/DDBJ whole genome shotgun (WGS) entry which is preliminary data.</text>
</comment>
<dbReference type="EMBL" id="CAMAPB010000027">
    <property type="protein sequence ID" value="CAH9059272.1"/>
    <property type="molecule type" value="Genomic_DNA"/>
</dbReference>
<protein>
    <submittedName>
        <fullName evidence="1">Uncharacterized protein</fullName>
    </submittedName>
</protein>
<proteinExistence type="predicted"/>
<evidence type="ECO:0000313" key="1">
    <source>
        <dbReference type="EMBL" id="CAH9059272.1"/>
    </source>
</evidence>
<organism evidence="1 2">
    <name type="scientific">Pseudoalteromonas haloplanktis</name>
    <name type="common">Alteromonas haloplanktis</name>
    <dbReference type="NCBI Taxonomy" id="228"/>
    <lineage>
        <taxon>Bacteria</taxon>
        <taxon>Pseudomonadati</taxon>
        <taxon>Pseudomonadota</taxon>
        <taxon>Gammaproteobacteria</taxon>
        <taxon>Alteromonadales</taxon>
        <taxon>Pseudoalteromonadaceae</taxon>
        <taxon>Pseudoalteromonas</taxon>
    </lineage>
</organism>
<sequence>MASLPVSAKESKTDFKELGQNYFDAMVASQAPNATSKDLEKFLALLTDTVD</sequence>
<keyword evidence="2" id="KW-1185">Reference proteome</keyword>
<reference evidence="1" key="1">
    <citation type="submission" date="2022-07" db="EMBL/GenBank/DDBJ databases">
        <authorList>
            <person name="Criscuolo A."/>
        </authorList>
    </citation>
    <scope>NUCLEOTIDE SEQUENCE</scope>
    <source>
        <strain evidence="1">CIP103197</strain>
    </source>
</reference>